<dbReference type="PROSITE" id="PS50111">
    <property type="entry name" value="CHEMOTAXIS_TRANSDUC_2"/>
    <property type="match status" value="1"/>
</dbReference>
<evidence type="ECO:0000313" key="9">
    <source>
        <dbReference type="Proteomes" id="UP000229081"/>
    </source>
</evidence>
<feature type="domain" description="Methyl-accepting transducer" evidence="6">
    <location>
        <begin position="333"/>
        <end position="562"/>
    </location>
</feature>
<name>A0A2K8MHM8_9SPHN</name>
<feature type="transmembrane region" description="Helical" evidence="5">
    <location>
        <begin position="12"/>
        <end position="32"/>
    </location>
</feature>
<dbReference type="CDD" id="cd06225">
    <property type="entry name" value="HAMP"/>
    <property type="match status" value="1"/>
</dbReference>
<dbReference type="OrthoDB" id="5292010at2"/>
<dbReference type="AlphaFoldDB" id="A0A2K8MHM8"/>
<dbReference type="InterPro" id="IPR003660">
    <property type="entry name" value="HAMP_dom"/>
</dbReference>
<dbReference type="KEGG" id="sphc:CVN68_08660"/>
<feature type="domain" description="HAMP" evidence="7">
    <location>
        <begin position="213"/>
        <end position="266"/>
    </location>
</feature>
<evidence type="ECO:0000256" key="4">
    <source>
        <dbReference type="SAM" id="MobiDB-lite"/>
    </source>
</evidence>
<organism evidence="8 9">
    <name type="scientific">Sphingomonas psychrotolerans</name>
    <dbReference type="NCBI Taxonomy" id="1327635"/>
    <lineage>
        <taxon>Bacteria</taxon>
        <taxon>Pseudomonadati</taxon>
        <taxon>Pseudomonadota</taxon>
        <taxon>Alphaproteobacteria</taxon>
        <taxon>Sphingomonadales</taxon>
        <taxon>Sphingomonadaceae</taxon>
        <taxon>Sphingomonas</taxon>
    </lineage>
</organism>
<dbReference type="SMART" id="SM00283">
    <property type="entry name" value="MA"/>
    <property type="match status" value="1"/>
</dbReference>
<keyword evidence="5" id="KW-1133">Transmembrane helix</keyword>
<evidence type="ECO:0000256" key="2">
    <source>
        <dbReference type="ARBA" id="ARBA00029447"/>
    </source>
</evidence>
<dbReference type="Gene3D" id="1.10.8.500">
    <property type="entry name" value="HAMP domain in histidine kinase"/>
    <property type="match status" value="1"/>
</dbReference>
<dbReference type="InterPro" id="IPR004089">
    <property type="entry name" value="MCPsignal_dom"/>
</dbReference>
<dbReference type="Pfam" id="PF00672">
    <property type="entry name" value="HAMP"/>
    <property type="match status" value="1"/>
</dbReference>
<protein>
    <submittedName>
        <fullName evidence="8">Methyl-accepting chemotaxis protein</fullName>
    </submittedName>
</protein>
<dbReference type="InterPro" id="IPR051310">
    <property type="entry name" value="MCP_chemotaxis"/>
</dbReference>
<evidence type="ECO:0000313" key="8">
    <source>
        <dbReference type="EMBL" id="ATY32036.1"/>
    </source>
</evidence>
<evidence type="ECO:0000256" key="1">
    <source>
        <dbReference type="ARBA" id="ARBA00022500"/>
    </source>
</evidence>
<evidence type="ECO:0000256" key="5">
    <source>
        <dbReference type="SAM" id="Phobius"/>
    </source>
</evidence>
<keyword evidence="9" id="KW-1185">Reference proteome</keyword>
<dbReference type="Pfam" id="PF00015">
    <property type="entry name" value="MCPsignal"/>
    <property type="match status" value="1"/>
</dbReference>
<dbReference type="PANTHER" id="PTHR43531:SF11">
    <property type="entry name" value="METHYL-ACCEPTING CHEMOTAXIS PROTEIN 3"/>
    <property type="match status" value="1"/>
</dbReference>
<proteinExistence type="inferred from homology"/>
<keyword evidence="5" id="KW-0812">Transmembrane</keyword>
<evidence type="ECO:0000259" key="7">
    <source>
        <dbReference type="PROSITE" id="PS50885"/>
    </source>
</evidence>
<feature type="region of interest" description="Disordered" evidence="4">
    <location>
        <begin position="577"/>
        <end position="596"/>
    </location>
</feature>
<dbReference type="SUPFAM" id="SSF158472">
    <property type="entry name" value="HAMP domain-like"/>
    <property type="match status" value="1"/>
</dbReference>
<dbReference type="Proteomes" id="UP000229081">
    <property type="component" value="Chromosome"/>
</dbReference>
<dbReference type="GO" id="GO:0006935">
    <property type="term" value="P:chemotaxis"/>
    <property type="evidence" value="ECO:0007669"/>
    <property type="project" value="UniProtKB-KW"/>
</dbReference>
<dbReference type="Gene3D" id="1.10.287.950">
    <property type="entry name" value="Methyl-accepting chemotaxis protein"/>
    <property type="match status" value="1"/>
</dbReference>
<dbReference type="PROSITE" id="PS50885">
    <property type="entry name" value="HAMP"/>
    <property type="match status" value="2"/>
</dbReference>
<evidence type="ECO:0000259" key="6">
    <source>
        <dbReference type="PROSITE" id="PS50111"/>
    </source>
</evidence>
<dbReference type="GO" id="GO:0016020">
    <property type="term" value="C:membrane"/>
    <property type="evidence" value="ECO:0007669"/>
    <property type="project" value="InterPro"/>
</dbReference>
<keyword evidence="5" id="KW-0472">Membrane</keyword>
<sequence length="623" mass="64919">MSDLLARIKISVKILSLLLMLGLVTLGVSFYGSRALVSTAADYSVLVDKKLPITTRLARVNRLASQMLYASYRVMTYPGGSPGSRDAVEEERTSYQSAAKILDEVKLLDPGLARDLDANRAEIEDIHKGALEAISHVARGEKDAAQTILAELDKKAMTLAGELIKANDGRIADAQAFSTKLSTAASSTSTTMLIFSLIAIAIAIAIGQVVSRLGITTPIANLQARMKTLAEGNNAVDVPGTNRGDEIGAMAKAVLVFREAAVEKERTDAAKKIADAEQQRVVDTLEASLGKLAQGDLTSEIHDAFSPAYESVKVNFNAAVSELRNLIGTVMESAMTIRTGSGEIAQASEDLARRTEANAASLEETSAAVSQMDGRLKATAASAGRTVGRADGAIATVSGGRAIADEAVQAMTRVADSAKGIDSVIEGLDKIAFQTRVLAMNAAVEAGRAGEAGRGFAVVADLVSALAMRAEEEAGRARDQLTATQTDIVAAVEMVQKVDHALADISGDVSEVHKLLGEMASDNQAQSTAISEISIAITTMDQSTQQNAAMVEETSAAARNLSGEVAALSEQASKFDVGASGRAGSPRPAAPTKTARSTGYVSSVKALPVTAMASTGGDNWTSF</sequence>
<dbReference type="SUPFAM" id="SSF58104">
    <property type="entry name" value="Methyl-accepting chemotaxis protein (MCP) signaling domain"/>
    <property type="match status" value="1"/>
</dbReference>
<comment type="similarity">
    <text evidence="2">Belongs to the methyl-accepting chemotaxis (MCP) protein family.</text>
</comment>
<dbReference type="SMART" id="SM00304">
    <property type="entry name" value="HAMP"/>
    <property type="match status" value="2"/>
</dbReference>
<accession>A0A2K8MHM8</accession>
<gene>
    <name evidence="8" type="ORF">CVN68_08660</name>
</gene>
<dbReference type="PANTHER" id="PTHR43531">
    <property type="entry name" value="PROTEIN ICFG"/>
    <property type="match status" value="1"/>
</dbReference>
<keyword evidence="1" id="KW-0145">Chemotaxis</keyword>
<reference evidence="8 9" key="1">
    <citation type="submission" date="2017-11" db="EMBL/GenBank/DDBJ databases">
        <title>Complete genome sequence of Sphingomonas sp. Strain Cra20, a psychrotolerant potential plant growth promoting rhizobacteria.</title>
        <authorList>
            <person name="Luo Y."/>
        </authorList>
    </citation>
    <scope>NUCLEOTIDE SEQUENCE [LARGE SCALE GENOMIC DNA]</scope>
    <source>
        <strain evidence="8 9">Cra20</strain>
    </source>
</reference>
<dbReference type="GO" id="GO:0007165">
    <property type="term" value="P:signal transduction"/>
    <property type="evidence" value="ECO:0007669"/>
    <property type="project" value="UniProtKB-KW"/>
</dbReference>
<keyword evidence="3" id="KW-0807">Transducer</keyword>
<evidence type="ECO:0000256" key="3">
    <source>
        <dbReference type="PROSITE-ProRule" id="PRU00284"/>
    </source>
</evidence>
<feature type="domain" description="HAMP" evidence="7">
    <location>
        <begin position="276"/>
        <end position="328"/>
    </location>
</feature>
<dbReference type="EMBL" id="CP024923">
    <property type="protein sequence ID" value="ATY32036.1"/>
    <property type="molecule type" value="Genomic_DNA"/>
</dbReference>
<feature type="transmembrane region" description="Helical" evidence="5">
    <location>
        <begin position="192"/>
        <end position="215"/>
    </location>
</feature>